<dbReference type="Pfam" id="PF00990">
    <property type="entry name" value="GGDEF"/>
    <property type="match status" value="1"/>
</dbReference>
<evidence type="ECO:0000313" key="4">
    <source>
        <dbReference type="EMBL" id="SDZ04250.1"/>
    </source>
</evidence>
<protein>
    <recommendedName>
        <fullName evidence="1">diguanylate cyclase</fullName>
        <ecNumber evidence="1">2.7.7.65</ecNumber>
    </recommendedName>
</protein>
<dbReference type="Proteomes" id="UP000198640">
    <property type="component" value="Unassembled WGS sequence"/>
</dbReference>
<keyword evidence="5" id="KW-1185">Reference proteome</keyword>
<dbReference type="SMART" id="SM00267">
    <property type="entry name" value="GGDEF"/>
    <property type="match status" value="1"/>
</dbReference>
<dbReference type="PANTHER" id="PTHR45138">
    <property type="entry name" value="REGULATORY COMPONENTS OF SENSORY TRANSDUCTION SYSTEM"/>
    <property type="match status" value="1"/>
</dbReference>
<organism evidence="4 5">
    <name type="scientific">Nitrosomonas halophila</name>
    <dbReference type="NCBI Taxonomy" id="44576"/>
    <lineage>
        <taxon>Bacteria</taxon>
        <taxon>Pseudomonadati</taxon>
        <taxon>Pseudomonadota</taxon>
        <taxon>Betaproteobacteria</taxon>
        <taxon>Nitrosomonadales</taxon>
        <taxon>Nitrosomonadaceae</taxon>
        <taxon>Nitrosomonas</taxon>
    </lineage>
</organism>
<dbReference type="InterPro" id="IPR029787">
    <property type="entry name" value="Nucleotide_cyclase"/>
</dbReference>
<dbReference type="FunFam" id="3.30.70.270:FF:000001">
    <property type="entry name" value="Diguanylate cyclase domain protein"/>
    <property type="match status" value="1"/>
</dbReference>
<dbReference type="AlphaFoldDB" id="A0A1H3PTE9"/>
<gene>
    <name evidence="4" type="ORF">SAMN05421881_11113</name>
</gene>
<feature type="domain" description="GGDEF" evidence="3">
    <location>
        <begin position="216"/>
        <end position="347"/>
    </location>
</feature>
<comment type="catalytic activity">
    <reaction evidence="2">
        <text>2 GTP = 3',3'-c-di-GMP + 2 diphosphate</text>
        <dbReference type="Rhea" id="RHEA:24898"/>
        <dbReference type="ChEBI" id="CHEBI:33019"/>
        <dbReference type="ChEBI" id="CHEBI:37565"/>
        <dbReference type="ChEBI" id="CHEBI:58805"/>
        <dbReference type="EC" id="2.7.7.65"/>
    </reaction>
</comment>
<dbReference type="NCBIfam" id="TIGR00254">
    <property type="entry name" value="GGDEF"/>
    <property type="match status" value="1"/>
</dbReference>
<evidence type="ECO:0000259" key="3">
    <source>
        <dbReference type="PROSITE" id="PS50887"/>
    </source>
</evidence>
<dbReference type="GO" id="GO:0052621">
    <property type="term" value="F:diguanylate cyclase activity"/>
    <property type="evidence" value="ECO:0007669"/>
    <property type="project" value="UniProtKB-EC"/>
</dbReference>
<dbReference type="SUPFAM" id="SSF55073">
    <property type="entry name" value="Nucleotide cyclase"/>
    <property type="match status" value="1"/>
</dbReference>
<dbReference type="InterPro" id="IPR050469">
    <property type="entry name" value="Diguanylate_Cyclase"/>
</dbReference>
<dbReference type="EC" id="2.7.7.65" evidence="1"/>
<dbReference type="OrthoDB" id="9813903at2"/>
<dbReference type="InterPro" id="IPR000160">
    <property type="entry name" value="GGDEF_dom"/>
</dbReference>
<dbReference type="PROSITE" id="PS50887">
    <property type="entry name" value="GGDEF"/>
    <property type="match status" value="1"/>
</dbReference>
<evidence type="ECO:0000256" key="1">
    <source>
        <dbReference type="ARBA" id="ARBA00012528"/>
    </source>
</evidence>
<evidence type="ECO:0000313" key="5">
    <source>
        <dbReference type="Proteomes" id="UP000198640"/>
    </source>
</evidence>
<proteinExistence type="predicted"/>
<name>A0A1H3PTE9_9PROT</name>
<sequence>MHDIAPTDSDAARFLQIVRAAGLNAEHGRLACQLRSGFLNAHAEALVDNCLAALAEDQDFLSIKQVDRGHTLRQGWIDLLRSFGQNFDSPGYLVRRLTFFAACARAGMPLNLLLLQHSLIQRNVVERIAVSGVTTSDAHKLTDCALRIGALDLYLVAEGYHLPEIDALRKSLQALRGEVSHLRWRTSVDQLTGLVSYSKLVEILAQQIDLAQARRQPLSLIMADLDFFKSINDTHGHLVGDLVLRHTAERIQAAVRDFDIVGRFGGEEFTVILKNTDIEMAGIIGERIRAEIAGGPIHVKALNISITISLGVAMLRQDETMEALLERADAAMYQAKRAGRNRVVIAT</sequence>
<dbReference type="EMBL" id="FNOY01000111">
    <property type="protein sequence ID" value="SDZ04250.1"/>
    <property type="molecule type" value="Genomic_DNA"/>
</dbReference>
<dbReference type="InterPro" id="IPR043128">
    <property type="entry name" value="Rev_trsase/Diguanyl_cyclase"/>
</dbReference>
<reference evidence="4 5" key="1">
    <citation type="submission" date="2016-10" db="EMBL/GenBank/DDBJ databases">
        <authorList>
            <person name="de Groot N.N."/>
        </authorList>
    </citation>
    <scope>NUCLEOTIDE SEQUENCE [LARGE SCALE GENOMIC DNA]</scope>
    <source>
        <strain evidence="4 5">Nm1</strain>
    </source>
</reference>
<dbReference type="CDD" id="cd01949">
    <property type="entry name" value="GGDEF"/>
    <property type="match status" value="1"/>
</dbReference>
<evidence type="ECO:0000256" key="2">
    <source>
        <dbReference type="ARBA" id="ARBA00034247"/>
    </source>
</evidence>
<dbReference type="RefSeq" id="WP_090415876.1">
    <property type="nucleotide sequence ID" value="NZ_FNOY01000111.1"/>
</dbReference>
<dbReference type="Gene3D" id="3.30.70.270">
    <property type="match status" value="1"/>
</dbReference>
<dbReference type="PANTHER" id="PTHR45138:SF9">
    <property type="entry name" value="DIGUANYLATE CYCLASE DGCM-RELATED"/>
    <property type="match status" value="1"/>
</dbReference>
<accession>A0A1H3PTE9</accession>
<dbReference type="STRING" id="44576.SAMN05421881_11113"/>